<keyword evidence="3 10" id="KW-0812">Transmembrane</keyword>
<comment type="catalytic activity">
    <reaction evidence="8">
        <text>fluoride(in) = fluoride(out)</text>
        <dbReference type="Rhea" id="RHEA:76159"/>
        <dbReference type="ChEBI" id="CHEBI:17051"/>
    </reaction>
    <physiologicalReaction direction="left-to-right" evidence="8">
        <dbReference type="Rhea" id="RHEA:76160"/>
    </physiologicalReaction>
</comment>
<evidence type="ECO:0000313" key="11">
    <source>
        <dbReference type="EMBL" id="WWX24828.1"/>
    </source>
</evidence>
<protein>
    <recommendedName>
        <fullName evidence="10">Fluoride-specific ion channel FluC</fullName>
    </recommendedName>
</protein>
<dbReference type="HAMAP" id="MF_00454">
    <property type="entry name" value="FluC"/>
    <property type="match status" value="1"/>
</dbReference>
<dbReference type="NCBIfam" id="TIGR00494">
    <property type="entry name" value="crcB"/>
    <property type="match status" value="1"/>
</dbReference>
<keyword evidence="5 10" id="KW-0472">Membrane</keyword>
<feature type="transmembrane region" description="Helical" evidence="10">
    <location>
        <begin position="32"/>
        <end position="52"/>
    </location>
</feature>
<feature type="transmembrane region" description="Helical" evidence="10">
    <location>
        <begin position="64"/>
        <end position="83"/>
    </location>
</feature>
<evidence type="ECO:0000256" key="2">
    <source>
        <dbReference type="ARBA" id="ARBA00022475"/>
    </source>
</evidence>
<keyword evidence="10" id="KW-0813">Transport</keyword>
<keyword evidence="2 10" id="KW-1003">Cell membrane</keyword>
<dbReference type="Pfam" id="PF02537">
    <property type="entry name" value="CRCB"/>
    <property type="match status" value="1"/>
</dbReference>
<evidence type="ECO:0000256" key="3">
    <source>
        <dbReference type="ARBA" id="ARBA00022692"/>
    </source>
</evidence>
<dbReference type="EMBL" id="CP146612">
    <property type="protein sequence ID" value="WWX24828.1"/>
    <property type="molecule type" value="Genomic_DNA"/>
</dbReference>
<evidence type="ECO:0000256" key="6">
    <source>
        <dbReference type="ARBA" id="ARBA00023303"/>
    </source>
</evidence>
<keyword evidence="10" id="KW-0915">Sodium</keyword>
<keyword evidence="10" id="KW-0479">Metal-binding</keyword>
<organism evidence="11 12">
    <name type="scientific">Candidatus Dehalogenimonas loeffleri</name>
    <dbReference type="NCBI Taxonomy" id="3127115"/>
    <lineage>
        <taxon>Bacteria</taxon>
        <taxon>Bacillati</taxon>
        <taxon>Chloroflexota</taxon>
        <taxon>Dehalococcoidia</taxon>
        <taxon>Dehalococcoidales</taxon>
        <taxon>Dehalococcoidaceae</taxon>
        <taxon>Dehalogenimonas</taxon>
    </lineage>
</organism>
<keyword evidence="6 10" id="KW-0407">Ion channel</keyword>
<comment type="subcellular location">
    <subcellularLocation>
        <location evidence="1 10">Cell membrane</location>
        <topology evidence="1 10">Multi-pass membrane protein</topology>
    </subcellularLocation>
</comment>
<evidence type="ECO:0000256" key="1">
    <source>
        <dbReference type="ARBA" id="ARBA00004651"/>
    </source>
</evidence>
<feature type="binding site" evidence="10">
    <location>
        <position position="75"/>
    </location>
    <ligand>
        <name>Na(+)</name>
        <dbReference type="ChEBI" id="CHEBI:29101"/>
        <note>structural</note>
    </ligand>
</feature>
<evidence type="ECO:0000256" key="9">
    <source>
        <dbReference type="ARBA" id="ARBA00049940"/>
    </source>
</evidence>
<evidence type="ECO:0000256" key="8">
    <source>
        <dbReference type="ARBA" id="ARBA00035585"/>
    </source>
</evidence>
<dbReference type="Proteomes" id="UP001375370">
    <property type="component" value="Chromosome"/>
</dbReference>
<reference evidence="11 12" key="1">
    <citation type="submission" date="2024-03" db="EMBL/GenBank/DDBJ databases">
        <title>A Dehalogenimonas Isolated from Estuarine Sediments Dihaloeliminates Chlorinated Alkanes.</title>
        <authorList>
            <person name="Yang Y."/>
            <person name="Wang H."/>
        </authorList>
    </citation>
    <scope>NUCLEOTIDE SEQUENCE [LARGE SCALE GENOMIC DNA]</scope>
    <source>
        <strain evidence="11 12">W</strain>
    </source>
</reference>
<comment type="function">
    <text evidence="9 10">Fluoride-specific ion channel. Important for reducing fluoride concentration in the cell, thus reducing its toxicity.</text>
</comment>
<dbReference type="PANTHER" id="PTHR28259">
    <property type="entry name" value="FLUORIDE EXPORT PROTEIN 1-RELATED"/>
    <property type="match status" value="1"/>
</dbReference>
<comment type="similarity">
    <text evidence="7 10">Belongs to the fluoride channel Fluc/FEX (TC 1.A.43) family.</text>
</comment>
<keyword evidence="10" id="KW-0406">Ion transport</keyword>
<dbReference type="RefSeq" id="WP_338736949.1">
    <property type="nucleotide sequence ID" value="NZ_CP146612.1"/>
</dbReference>
<feature type="binding site" evidence="10">
    <location>
        <position position="78"/>
    </location>
    <ligand>
        <name>Na(+)</name>
        <dbReference type="ChEBI" id="CHEBI:29101"/>
        <note>structural</note>
    </ligand>
</feature>
<accession>A0ABZ2J7S7</accession>
<evidence type="ECO:0000256" key="7">
    <source>
        <dbReference type="ARBA" id="ARBA00035120"/>
    </source>
</evidence>
<keyword evidence="4 10" id="KW-1133">Transmembrane helix</keyword>
<proteinExistence type="inferred from homology"/>
<dbReference type="PANTHER" id="PTHR28259:SF1">
    <property type="entry name" value="FLUORIDE EXPORT PROTEIN 1-RELATED"/>
    <property type="match status" value="1"/>
</dbReference>
<sequence>MNIVLMIGVAGALGAVSRYALSGSVYALLGQSFAYGTLVVNVLGSLAIGLVMQLGIATDMFSPNVRTAVAVGFLGAFTTFSTFSYETVQMIQDGAWGPALLNILANVTICIIAVLAGVYLGKLIGGGA</sequence>
<evidence type="ECO:0000313" key="12">
    <source>
        <dbReference type="Proteomes" id="UP001375370"/>
    </source>
</evidence>
<gene>
    <name evidence="10 11" type="primary">crcB</name>
    <name evidence="10" type="synonym">fluC</name>
    <name evidence="11" type="ORF">V8247_06070</name>
</gene>
<keyword evidence="12" id="KW-1185">Reference proteome</keyword>
<feature type="transmembrane region" description="Helical" evidence="10">
    <location>
        <begin position="95"/>
        <end position="120"/>
    </location>
</feature>
<name>A0ABZ2J7S7_9CHLR</name>
<comment type="activity regulation">
    <text evidence="10">Na(+) is not transported, but it plays an essential structural role and its presence is essential for fluoride channel function.</text>
</comment>
<dbReference type="InterPro" id="IPR003691">
    <property type="entry name" value="FluC"/>
</dbReference>
<evidence type="ECO:0000256" key="5">
    <source>
        <dbReference type="ARBA" id="ARBA00023136"/>
    </source>
</evidence>
<evidence type="ECO:0000256" key="4">
    <source>
        <dbReference type="ARBA" id="ARBA00022989"/>
    </source>
</evidence>
<evidence type="ECO:0000256" key="10">
    <source>
        <dbReference type="HAMAP-Rule" id="MF_00454"/>
    </source>
</evidence>